<dbReference type="RefSeq" id="WP_046904437.1">
    <property type="nucleotide sequence ID" value="NZ_CP011452.2"/>
</dbReference>
<evidence type="ECO:0000256" key="5">
    <source>
        <dbReference type="ARBA" id="ARBA00022679"/>
    </source>
</evidence>
<comment type="catalytic activity">
    <reaction evidence="12">
        <text>small RNA 3'-end nucleotide + S-adenosyl-L-methionine = small RNA 3'-end 2'-O-methylnucleotide + S-adenosyl-L-homocysteine + H(+)</text>
        <dbReference type="Rhea" id="RHEA:37887"/>
        <dbReference type="Rhea" id="RHEA-COMP:10415"/>
        <dbReference type="Rhea" id="RHEA-COMP:10416"/>
        <dbReference type="ChEBI" id="CHEBI:15378"/>
        <dbReference type="ChEBI" id="CHEBI:57856"/>
        <dbReference type="ChEBI" id="CHEBI:59789"/>
        <dbReference type="ChEBI" id="CHEBI:74896"/>
        <dbReference type="ChEBI" id="CHEBI:74898"/>
        <dbReference type="EC" id="2.1.1.386"/>
    </reaction>
</comment>
<reference evidence="14" key="1">
    <citation type="submission" date="2015-05" db="EMBL/GenBank/DDBJ databases">
        <title>The complete genome of Altererythrobacter atlanticus strain 26DY36.</title>
        <authorList>
            <person name="Wu Y.-H."/>
            <person name="Cheng H."/>
            <person name="Wu X.-W."/>
        </authorList>
    </citation>
    <scope>NUCLEOTIDE SEQUENCE [LARGE SCALE GENOMIC DNA]</scope>
    <source>
        <strain evidence="14">26DY36</strain>
    </source>
</reference>
<dbReference type="Pfam" id="PF13489">
    <property type="entry name" value="Methyltransf_23"/>
    <property type="match status" value="1"/>
</dbReference>
<dbReference type="AlphaFoldDB" id="A0A0F7KXQ6"/>
<keyword evidence="9" id="KW-0694">RNA-binding</keyword>
<dbReference type="PANTHER" id="PTHR21404">
    <property type="entry name" value="HEN1"/>
    <property type="match status" value="1"/>
</dbReference>
<gene>
    <name evidence="14" type="ORF">WYH_03001</name>
</gene>
<keyword evidence="7" id="KW-0479">Metal-binding</keyword>
<evidence type="ECO:0000256" key="7">
    <source>
        <dbReference type="ARBA" id="ARBA00022723"/>
    </source>
</evidence>
<keyword evidence="6" id="KW-0949">S-adenosyl-L-methionine</keyword>
<protein>
    <recommendedName>
        <fullName evidence="3">Small RNA 2'-O-methyltransferase</fullName>
        <ecNumber evidence="11">2.1.1.386</ecNumber>
    </recommendedName>
</protein>
<dbReference type="SUPFAM" id="SSF53335">
    <property type="entry name" value="S-adenosyl-L-methionine-dependent methyltransferases"/>
    <property type="match status" value="1"/>
</dbReference>
<evidence type="ECO:0000256" key="11">
    <source>
        <dbReference type="ARBA" id="ARBA00035025"/>
    </source>
</evidence>
<dbReference type="GO" id="GO:0090486">
    <property type="term" value="F:small RNA 2'-O-methyltransferase activity"/>
    <property type="evidence" value="ECO:0007669"/>
    <property type="project" value="UniProtKB-EC"/>
</dbReference>
<dbReference type="InterPro" id="IPR026610">
    <property type="entry name" value="Hen1"/>
</dbReference>
<sequence length="468" mass="52239">MLLTISTTHRPATDLGFLLMKHPENVHSVDLPFGSATLFYPEAGEDRCTAAITLEVDPVALVRGKASIEDQYVNDRPYAASSLLSVALGRLLNTAMAGRSKLRQELADTAIPLECFLTPLPARGSADLLARMFEPLGYSVEAEAIPLDPAHPEWGASPYVSLNIKGTVRVQDLLTHLFVLIPVLDNSKHYYVGEDEVKKLLQKGGEWLEAHPEKELIVRRYLLGFRSLMRSATEQLEERVEAEEPEEHASRDTEEEKIEKPIRLNTQRMDYLADLIRNLGASSVLDLGCGEGRLLRQLLTIKGLDRIVGVEVAPRVLAKAGDRLKLDHMPDIKRKRIELMQGSLVYRDDRLKGFDAAALVEVIEHIDAERLPALEAALFGHARPANVIVTTPNSEYNVLFEGLEPGAMRHSDHRFEWSRSEFHHWAESVAKAYGYEVRYEGIGSEDPTYGHPTQVAIFSRVDAVKEAA</sequence>
<dbReference type="InterPro" id="IPR024026">
    <property type="entry name" value="3'-RNA_MeTfrase_Hen1_bac"/>
</dbReference>
<organism evidence="14 15">
    <name type="scientific">Croceibacterium atlanticum</name>
    <dbReference type="NCBI Taxonomy" id="1267766"/>
    <lineage>
        <taxon>Bacteria</taxon>
        <taxon>Pseudomonadati</taxon>
        <taxon>Pseudomonadota</taxon>
        <taxon>Alphaproteobacteria</taxon>
        <taxon>Sphingomonadales</taxon>
        <taxon>Erythrobacteraceae</taxon>
        <taxon>Croceibacterium</taxon>
    </lineage>
</organism>
<evidence type="ECO:0000256" key="2">
    <source>
        <dbReference type="ARBA" id="ARBA00009026"/>
    </source>
</evidence>
<evidence type="ECO:0000256" key="12">
    <source>
        <dbReference type="ARBA" id="ARBA00048418"/>
    </source>
</evidence>
<evidence type="ECO:0000256" key="4">
    <source>
        <dbReference type="ARBA" id="ARBA00022603"/>
    </source>
</evidence>
<evidence type="ECO:0000256" key="13">
    <source>
        <dbReference type="SAM" id="MobiDB-lite"/>
    </source>
</evidence>
<keyword evidence="5" id="KW-0808">Transferase</keyword>
<evidence type="ECO:0000256" key="6">
    <source>
        <dbReference type="ARBA" id="ARBA00022691"/>
    </source>
</evidence>
<evidence type="ECO:0000256" key="10">
    <source>
        <dbReference type="ARBA" id="ARBA00023158"/>
    </source>
</evidence>
<dbReference type="InterPro" id="IPR024740">
    <property type="entry name" value="Hen1_N"/>
</dbReference>
<keyword evidence="15" id="KW-1185">Reference proteome</keyword>
<dbReference type="EMBL" id="CP011452">
    <property type="protein sequence ID" value="AKH44021.1"/>
    <property type="molecule type" value="Genomic_DNA"/>
</dbReference>
<dbReference type="Pfam" id="PF12623">
    <property type="entry name" value="Hen1_L"/>
    <property type="match status" value="1"/>
</dbReference>
<dbReference type="Proteomes" id="UP000034392">
    <property type="component" value="Chromosome"/>
</dbReference>
<dbReference type="InterPro" id="IPR038546">
    <property type="entry name" value="Hen1_N_sf"/>
</dbReference>
<evidence type="ECO:0000256" key="8">
    <source>
        <dbReference type="ARBA" id="ARBA00022842"/>
    </source>
</evidence>
<evidence type="ECO:0000256" key="1">
    <source>
        <dbReference type="ARBA" id="ARBA00001946"/>
    </source>
</evidence>
<comment type="similarity">
    <text evidence="2">Belongs to the methyltransferase superfamily. HEN1 family.</text>
</comment>
<dbReference type="OrthoDB" id="626362at2"/>
<evidence type="ECO:0000313" key="15">
    <source>
        <dbReference type="Proteomes" id="UP000034392"/>
    </source>
</evidence>
<dbReference type="GO" id="GO:0031047">
    <property type="term" value="P:regulatory ncRNA-mediated gene silencing"/>
    <property type="evidence" value="ECO:0007669"/>
    <property type="project" value="UniProtKB-KW"/>
</dbReference>
<dbReference type="PANTHER" id="PTHR21404:SF3">
    <property type="entry name" value="SMALL RNA 2'-O-METHYLTRANSFERASE"/>
    <property type="match status" value="1"/>
</dbReference>
<proteinExistence type="inferred from homology"/>
<dbReference type="CDD" id="cd02440">
    <property type="entry name" value="AdoMet_MTases"/>
    <property type="match status" value="1"/>
</dbReference>
<dbReference type="NCBIfam" id="TIGR04074">
    <property type="entry name" value="bacter_Hen1"/>
    <property type="match status" value="1"/>
</dbReference>
<accession>A0A0F7KXQ6</accession>
<evidence type="ECO:0000256" key="9">
    <source>
        <dbReference type="ARBA" id="ARBA00022884"/>
    </source>
</evidence>
<feature type="region of interest" description="Disordered" evidence="13">
    <location>
        <begin position="236"/>
        <end position="258"/>
    </location>
</feature>
<keyword evidence="10" id="KW-0943">RNA-mediated gene silencing</keyword>
<evidence type="ECO:0000313" key="14">
    <source>
        <dbReference type="EMBL" id="AKH44021.1"/>
    </source>
</evidence>
<dbReference type="KEGG" id="aay:WYH_03001"/>
<keyword evidence="8" id="KW-0460">Magnesium</keyword>
<dbReference type="Gene3D" id="3.40.50.150">
    <property type="entry name" value="Vaccinia Virus protein VP39"/>
    <property type="match status" value="1"/>
</dbReference>
<dbReference type="GO" id="GO:0046872">
    <property type="term" value="F:metal ion binding"/>
    <property type="evidence" value="ECO:0007669"/>
    <property type="project" value="UniProtKB-KW"/>
</dbReference>
<evidence type="ECO:0000256" key="3">
    <source>
        <dbReference type="ARBA" id="ARBA00021330"/>
    </source>
</evidence>
<keyword evidence="4 14" id="KW-0489">Methyltransferase</keyword>
<feature type="compositionally biased region" description="Basic and acidic residues" evidence="13">
    <location>
        <begin position="247"/>
        <end position="258"/>
    </location>
</feature>
<dbReference type="GO" id="GO:0003723">
    <property type="term" value="F:RNA binding"/>
    <property type="evidence" value="ECO:0007669"/>
    <property type="project" value="UniProtKB-KW"/>
</dbReference>
<dbReference type="PATRIC" id="fig|1267766.3.peg.3037"/>
<dbReference type="InterPro" id="IPR029063">
    <property type="entry name" value="SAM-dependent_MTases_sf"/>
</dbReference>
<name>A0A0F7KXQ6_9SPHN</name>
<comment type="cofactor">
    <cofactor evidence="1">
        <name>Mg(2+)</name>
        <dbReference type="ChEBI" id="CHEBI:18420"/>
    </cofactor>
</comment>
<dbReference type="EC" id="2.1.1.386" evidence="11"/>
<dbReference type="GO" id="GO:0001510">
    <property type="term" value="P:RNA methylation"/>
    <property type="evidence" value="ECO:0007669"/>
    <property type="project" value="InterPro"/>
</dbReference>
<dbReference type="STRING" id="1267766.WYH_03001"/>
<dbReference type="Gene3D" id="3.30.1610.20">
    <property type="entry name" value="Hen1, N-terminal domain"/>
    <property type="match status" value="1"/>
</dbReference>